<comment type="caution">
    <text evidence="1">The sequence shown here is derived from an EMBL/GenBank/DDBJ whole genome shotgun (WGS) entry which is preliminary data.</text>
</comment>
<evidence type="ECO:0000313" key="2">
    <source>
        <dbReference type="Proteomes" id="UP001551695"/>
    </source>
</evidence>
<evidence type="ECO:0008006" key="3">
    <source>
        <dbReference type="Google" id="ProtNLM"/>
    </source>
</evidence>
<proteinExistence type="predicted"/>
<dbReference type="RefSeq" id="WP_157978972.1">
    <property type="nucleotide sequence ID" value="NZ_JBEXKW010000008.1"/>
</dbReference>
<organism evidence="1 2">
    <name type="scientific">Nocardia aurea</name>
    <dbReference type="NCBI Taxonomy" id="2144174"/>
    <lineage>
        <taxon>Bacteria</taxon>
        <taxon>Bacillati</taxon>
        <taxon>Actinomycetota</taxon>
        <taxon>Actinomycetes</taxon>
        <taxon>Mycobacteriales</taxon>
        <taxon>Nocardiaceae</taxon>
        <taxon>Nocardia</taxon>
    </lineage>
</organism>
<keyword evidence="2" id="KW-1185">Reference proteome</keyword>
<name>A0ABV3G3N4_9NOCA</name>
<reference evidence="1 2" key="1">
    <citation type="submission" date="2024-06" db="EMBL/GenBank/DDBJ databases">
        <title>The Natural Products Discovery Center: Release of the First 8490 Sequenced Strains for Exploring Actinobacteria Biosynthetic Diversity.</title>
        <authorList>
            <person name="Kalkreuter E."/>
            <person name="Kautsar S.A."/>
            <person name="Yang D."/>
            <person name="Bader C.D."/>
            <person name="Teijaro C.N."/>
            <person name="Fluegel L."/>
            <person name="Davis C.M."/>
            <person name="Simpson J.R."/>
            <person name="Lauterbach L."/>
            <person name="Steele A.D."/>
            <person name="Gui C."/>
            <person name="Meng S."/>
            <person name="Li G."/>
            <person name="Viehrig K."/>
            <person name="Ye F."/>
            <person name="Su P."/>
            <person name="Kiefer A.F."/>
            <person name="Nichols A."/>
            <person name="Cepeda A.J."/>
            <person name="Yan W."/>
            <person name="Fan B."/>
            <person name="Jiang Y."/>
            <person name="Adhikari A."/>
            <person name="Zheng C.-J."/>
            <person name="Schuster L."/>
            <person name="Cowan T.M."/>
            <person name="Smanski M.J."/>
            <person name="Chevrette M.G."/>
            <person name="De Carvalho L.P.S."/>
            <person name="Shen B."/>
        </authorList>
    </citation>
    <scope>NUCLEOTIDE SEQUENCE [LARGE SCALE GENOMIC DNA]</scope>
    <source>
        <strain evidence="1 2">NPDC050403</strain>
    </source>
</reference>
<dbReference type="EMBL" id="JBFAKC010000018">
    <property type="protein sequence ID" value="MEV0712055.1"/>
    <property type="molecule type" value="Genomic_DNA"/>
</dbReference>
<accession>A0ABV3G3N4</accession>
<gene>
    <name evidence="1" type="ORF">AB0I48_31290</name>
</gene>
<sequence>MSLTVVVLIALLPAVAVLAAYTTVTLSYWWEMRKSVEPAAVQQNPPGADHAR</sequence>
<dbReference type="Proteomes" id="UP001551695">
    <property type="component" value="Unassembled WGS sequence"/>
</dbReference>
<evidence type="ECO:0000313" key="1">
    <source>
        <dbReference type="EMBL" id="MEV0712055.1"/>
    </source>
</evidence>
<protein>
    <recommendedName>
        <fullName evidence="3">Secreted protein</fullName>
    </recommendedName>
</protein>